<keyword evidence="6" id="KW-1185">Reference proteome</keyword>
<feature type="region of interest" description="Disordered" evidence="3">
    <location>
        <begin position="1"/>
        <end position="24"/>
    </location>
</feature>
<dbReference type="AlphaFoldDB" id="A0A4R6PJY2"/>
<dbReference type="EMBL" id="SNXK01000003">
    <property type="protein sequence ID" value="TDP38391.1"/>
    <property type="molecule type" value="Genomic_DNA"/>
</dbReference>
<comment type="caution">
    <text evidence="5">The sequence shown here is derived from an EMBL/GenBank/DDBJ whole genome shotgun (WGS) entry which is preliminary data.</text>
</comment>
<evidence type="ECO:0000313" key="5">
    <source>
        <dbReference type="EMBL" id="TDP38391.1"/>
    </source>
</evidence>
<dbReference type="SUPFAM" id="SSF46689">
    <property type="entry name" value="Homeodomain-like"/>
    <property type="match status" value="1"/>
</dbReference>
<feature type="domain" description="HTH tetR-type" evidence="4">
    <location>
        <begin position="25"/>
        <end position="84"/>
    </location>
</feature>
<proteinExistence type="predicted"/>
<evidence type="ECO:0000256" key="1">
    <source>
        <dbReference type="ARBA" id="ARBA00023125"/>
    </source>
</evidence>
<dbReference type="PANTHER" id="PTHR30055:SF160">
    <property type="entry name" value="TRANSCRIPTIONAL REGULATORY PROTEIN (PROBABLY ASNC-FAMILY)-RELATED"/>
    <property type="match status" value="1"/>
</dbReference>
<accession>A0A4R6PJY2</accession>
<dbReference type="PROSITE" id="PS50977">
    <property type="entry name" value="HTH_TETR_2"/>
    <property type="match status" value="1"/>
</dbReference>
<evidence type="ECO:0000259" key="4">
    <source>
        <dbReference type="PROSITE" id="PS50977"/>
    </source>
</evidence>
<dbReference type="GO" id="GO:0003700">
    <property type="term" value="F:DNA-binding transcription factor activity"/>
    <property type="evidence" value="ECO:0007669"/>
    <property type="project" value="TreeGrafter"/>
</dbReference>
<sequence length="236" mass="25375">MPNLESAAPATSSDGRSQRWDGHKAERRDQILAAAVVAIREDGARVGVKDIAARAGVPRSVVYRLFGDRDDLDEQVRTRIISELMTRLTPVLSPEGTVGDAVTRAVETYIGWIVTNPHLHRFLAAGSKRVVGSSPSVSDARTAVAVQTARLFAISIARHGGTTEVAEPLAFGLVGMVDNSVNRWLSRGMQPLTADELSRVLQRWIVNTIAVTMADIGVAVDAQTPVADLFGPDQDN</sequence>
<dbReference type="PANTHER" id="PTHR30055">
    <property type="entry name" value="HTH-TYPE TRANSCRIPTIONAL REGULATOR RUTR"/>
    <property type="match status" value="1"/>
</dbReference>
<dbReference type="InterPro" id="IPR001647">
    <property type="entry name" value="HTH_TetR"/>
</dbReference>
<keyword evidence="1 2" id="KW-0238">DNA-binding</keyword>
<feature type="DNA-binding region" description="H-T-H motif" evidence="2">
    <location>
        <begin position="47"/>
        <end position="66"/>
    </location>
</feature>
<dbReference type="InterPro" id="IPR050109">
    <property type="entry name" value="HTH-type_TetR-like_transc_reg"/>
</dbReference>
<dbReference type="RefSeq" id="WP_243749884.1">
    <property type="nucleotide sequence ID" value="NZ_JBHXPO010000013.1"/>
</dbReference>
<reference evidence="5 6" key="1">
    <citation type="submission" date="2019-03" db="EMBL/GenBank/DDBJ databases">
        <title>Genomic Encyclopedia of Type Strains, Phase IV (KMG-IV): sequencing the most valuable type-strain genomes for metagenomic binning, comparative biology and taxonomic classification.</title>
        <authorList>
            <person name="Goeker M."/>
        </authorList>
    </citation>
    <scope>NUCLEOTIDE SEQUENCE [LARGE SCALE GENOMIC DNA]</scope>
    <source>
        <strain evidence="5 6">DSM 44496</strain>
    </source>
</reference>
<gene>
    <name evidence="5" type="ORF">DFR75_10345</name>
</gene>
<dbReference type="Gene3D" id="1.10.357.10">
    <property type="entry name" value="Tetracycline Repressor, domain 2"/>
    <property type="match status" value="1"/>
</dbReference>
<dbReference type="InterPro" id="IPR036271">
    <property type="entry name" value="Tet_transcr_reg_TetR-rel_C_sf"/>
</dbReference>
<name>A0A4R6PJY2_NOCIG</name>
<protein>
    <submittedName>
        <fullName evidence="5">TetR family transcriptional regulator</fullName>
    </submittedName>
</protein>
<evidence type="ECO:0000256" key="3">
    <source>
        <dbReference type="SAM" id="MobiDB-lite"/>
    </source>
</evidence>
<evidence type="ECO:0000313" key="6">
    <source>
        <dbReference type="Proteomes" id="UP000295087"/>
    </source>
</evidence>
<evidence type="ECO:0000256" key="2">
    <source>
        <dbReference type="PROSITE-ProRule" id="PRU00335"/>
    </source>
</evidence>
<dbReference type="InterPro" id="IPR009057">
    <property type="entry name" value="Homeodomain-like_sf"/>
</dbReference>
<dbReference type="Pfam" id="PF00440">
    <property type="entry name" value="TetR_N"/>
    <property type="match status" value="1"/>
</dbReference>
<dbReference type="Proteomes" id="UP000295087">
    <property type="component" value="Unassembled WGS sequence"/>
</dbReference>
<dbReference type="SUPFAM" id="SSF48498">
    <property type="entry name" value="Tetracyclin repressor-like, C-terminal domain"/>
    <property type="match status" value="1"/>
</dbReference>
<organism evidence="5 6">
    <name type="scientific">Nocardia ignorata</name>
    <dbReference type="NCBI Taxonomy" id="145285"/>
    <lineage>
        <taxon>Bacteria</taxon>
        <taxon>Bacillati</taxon>
        <taxon>Actinomycetota</taxon>
        <taxon>Actinomycetes</taxon>
        <taxon>Mycobacteriales</taxon>
        <taxon>Nocardiaceae</taxon>
        <taxon>Nocardia</taxon>
    </lineage>
</organism>
<dbReference type="GO" id="GO:0000976">
    <property type="term" value="F:transcription cis-regulatory region binding"/>
    <property type="evidence" value="ECO:0007669"/>
    <property type="project" value="TreeGrafter"/>
</dbReference>